<accession>A0ABV9DZ84</accession>
<dbReference type="InterPro" id="IPR023549">
    <property type="entry name" value="Subtilisin_inhibitor"/>
</dbReference>
<feature type="signal peptide" evidence="8">
    <location>
        <begin position="1"/>
        <end position="23"/>
    </location>
</feature>
<proteinExistence type="inferred from homology"/>
<dbReference type="SUPFAM" id="SSF55399">
    <property type="entry name" value="Subtilisin inhibitor"/>
    <property type="match status" value="1"/>
</dbReference>
<feature type="compositionally biased region" description="Low complexity" evidence="7">
    <location>
        <begin position="43"/>
        <end position="66"/>
    </location>
</feature>
<reference evidence="11" key="1">
    <citation type="journal article" date="2019" name="Int. J. Syst. Evol. Microbiol.">
        <title>The Global Catalogue of Microorganisms (GCM) 10K type strain sequencing project: providing services to taxonomists for standard genome sequencing and annotation.</title>
        <authorList>
            <consortium name="The Broad Institute Genomics Platform"/>
            <consortium name="The Broad Institute Genome Sequencing Center for Infectious Disease"/>
            <person name="Wu L."/>
            <person name="Ma J."/>
        </authorList>
    </citation>
    <scope>NUCLEOTIDE SEQUENCE [LARGE SCALE GENOMIC DNA]</scope>
    <source>
        <strain evidence="11">XZYJ18</strain>
    </source>
</reference>
<dbReference type="InterPro" id="IPR036819">
    <property type="entry name" value="Subtilisin_inhibitor-like_sf"/>
</dbReference>
<keyword evidence="3" id="KW-0964">Secreted</keyword>
<feature type="chain" id="PRO_5046320711" evidence="8">
    <location>
        <begin position="24"/>
        <end position="161"/>
    </location>
</feature>
<evidence type="ECO:0000256" key="6">
    <source>
        <dbReference type="ARBA" id="ARBA00023157"/>
    </source>
</evidence>
<evidence type="ECO:0000256" key="8">
    <source>
        <dbReference type="SAM" id="SignalP"/>
    </source>
</evidence>
<evidence type="ECO:0000256" key="2">
    <source>
        <dbReference type="ARBA" id="ARBA00010472"/>
    </source>
</evidence>
<evidence type="ECO:0000256" key="3">
    <source>
        <dbReference type="ARBA" id="ARBA00022525"/>
    </source>
</evidence>
<evidence type="ECO:0000256" key="1">
    <source>
        <dbReference type="ARBA" id="ARBA00004613"/>
    </source>
</evidence>
<evidence type="ECO:0000313" key="10">
    <source>
        <dbReference type="EMBL" id="MFC4564082.1"/>
    </source>
</evidence>
<evidence type="ECO:0000256" key="7">
    <source>
        <dbReference type="SAM" id="MobiDB-lite"/>
    </source>
</evidence>
<name>A0ABV9DZ84_9ACTN</name>
<keyword evidence="5" id="KW-0722">Serine protease inhibitor</keyword>
<keyword evidence="8" id="KW-0732">Signal</keyword>
<dbReference type="Proteomes" id="UP001595923">
    <property type="component" value="Unassembled WGS sequence"/>
</dbReference>
<dbReference type="InterPro" id="IPR020054">
    <property type="entry name" value="Prot_inh_SSI_I16_CS"/>
</dbReference>
<organism evidence="10 11">
    <name type="scientific">Nocardiopsis mangrovi</name>
    <dbReference type="NCBI Taxonomy" id="1179818"/>
    <lineage>
        <taxon>Bacteria</taxon>
        <taxon>Bacillati</taxon>
        <taxon>Actinomycetota</taxon>
        <taxon>Actinomycetes</taxon>
        <taxon>Streptosporangiales</taxon>
        <taxon>Nocardiopsidaceae</taxon>
        <taxon>Nocardiopsis</taxon>
    </lineage>
</organism>
<dbReference type="PROSITE" id="PS00999">
    <property type="entry name" value="SSI"/>
    <property type="match status" value="1"/>
</dbReference>
<keyword evidence="6" id="KW-1015">Disulfide bond</keyword>
<feature type="domain" description="Subtilisin inhibitor" evidence="9">
    <location>
        <begin position="71"/>
        <end position="122"/>
    </location>
</feature>
<dbReference type="Pfam" id="PF00720">
    <property type="entry name" value="SSI"/>
    <property type="match status" value="1"/>
</dbReference>
<dbReference type="PROSITE" id="PS51257">
    <property type="entry name" value="PROKAR_LIPOPROTEIN"/>
    <property type="match status" value="1"/>
</dbReference>
<evidence type="ECO:0000256" key="4">
    <source>
        <dbReference type="ARBA" id="ARBA00022690"/>
    </source>
</evidence>
<protein>
    <submittedName>
        <fullName evidence="10">SSI family serine proteinase inhibitor</fullName>
    </submittedName>
</protein>
<comment type="similarity">
    <text evidence="2">Belongs to the protease inhibitor I16 (SSI) family.</text>
</comment>
<evidence type="ECO:0000259" key="9">
    <source>
        <dbReference type="Pfam" id="PF00720"/>
    </source>
</evidence>
<sequence length="161" mass="16175">MRKDDRSTALVRLASLAALGFLAAGCGGTTAVSTPEDEPTPAPETELTITVSTAEDGAAGAPSASPSDPPSGAPAEEWTLTCSPAGGDHPDPETACADLEQAGAEPLAEVPADQMCTQIFGGPEVAAVSGHVGDAEVDTEFTKSGSCEIERYEDMGAVLTP</sequence>
<keyword evidence="4" id="KW-0646">Protease inhibitor</keyword>
<evidence type="ECO:0000256" key="5">
    <source>
        <dbReference type="ARBA" id="ARBA00022900"/>
    </source>
</evidence>
<dbReference type="EMBL" id="JBHSFQ010000020">
    <property type="protein sequence ID" value="MFC4564082.1"/>
    <property type="molecule type" value="Genomic_DNA"/>
</dbReference>
<keyword evidence="11" id="KW-1185">Reference proteome</keyword>
<evidence type="ECO:0000313" key="11">
    <source>
        <dbReference type="Proteomes" id="UP001595923"/>
    </source>
</evidence>
<gene>
    <name evidence="10" type="ORF">ACFO4E_19650</name>
</gene>
<comment type="caution">
    <text evidence="10">The sequence shown here is derived from an EMBL/GenBank/DDBJ whole genome shotgun (WGS) entry which is preliminary data.</text>
</comment>
<dbReference type="Gene3D" id="3.30.350.10">
    <property type="entry name" value="Subtilisin inhibitor-like"/>
    <property type="match status" value="1"/>
</dbReference>
<dbReference type="RefSeq" id="WP_378576938.1">
    <property type="nucleotide sequence ID" value="NZ_JBHSFQ010000020.1"/>
</dbReference>
<comment type="subcellular location">
    <subcellularLocation>
        <location evidence="1">Secreted</location>
    </subcellularLocation>
</comment>
<feature type="region of interest" description="Disordered" evidence="7">
    <location>
        <begin position="27"/>
        <end position="103"/>
    </location>
</feature>